<feature type="transmembrane region" description="Helical" evidence="1">
    <location>
        <begin position="110"/>
        <end position="129"/>
    </location>
</feature>
<dbReference type="AlphaFoldDB" id="A0A419F7I4"/>
<accession>A0A419F7I4</accession>
<reference evidence="2 3" key="1">
    <citation type="journal article" date="2017" name="ISME J.">
        <title>Energy and carbon metabolisms in a deep terrestrial subsurface fluid microbial community.</title>
        <authorList>
            <person name="Momper L."/>
            <person name="Jungbluth S.P."/>
            <person name="Lee M.D."/>
            <person name="Amend J.P."/>
        </authorList>
    </citation>
    <scope>NUCLEOTIDE SEQUENCE [LARGE SCALE GENOMIC DNA]</scope>
    <source>
        <strain evidence="2">SURF_17</strain>
    </source>
</reference>
<keyword evidence="1" id="KW-1133">Transmembrane helix</keyword>
<feature type="transmembrane region" description="Helical" evidence="1">
    <location>
        <begin position="25"/>
        <end position="43"/>
    </location>
</feature>
<evidence type="ECO:0000313" key="2">
    <source>
        <dbReference type="EMBL" id="RJP74363.1"/>
    </source>
</evidence>
<sequence length="133" mass="14961">MKAMSSKMTAVENLYSQAISRHRRVVGGVFVGIGYILSPASWWNDAVVNIPIAYLIGWLVSRIAEPLFLPIMLLAYWGTNVLGIVMMHVGATYLLRKELTKKHWNLRRTLTVTAIYSIIMLALAIFGLIPKPF</sequence>
<evidence type="ECO:0000256" key="1">
    <source>
        <dbReference type="SAM" id="Phobius"/>
    </source>
</evidence>
<keyword evidence="1" id="KW-0812">Transmembrane</keyword>
<organism evidence="2 3">
    <name type="scientific">Candidatus Abyssobacteria bacterium SURF_17</name>
    <dbReference type="NCBI Taxonomy" id="2093361"/>
    <lineage>
        <taxon>Bacteria</taxon>
        <taxon>Pseudomonadati</taxon>
        <taxon>Candidatus Hydrogenedentota</taxon>
        <taxon>Candidatus Abyssobacteria</taxon>
    </lineage>
</organism>
<evidence type="ECO:0000313" key="3">
    <source>
        <dbReference type="Proteomes" id="UP000285961"/>
    </source>
</evidence>
<name>A0A419F7I4_9BACT</name>
<protein>
    <submittedName>
        <fullName evidence="2">Uncharacterized protein</fullName>
    </submittedName>
</protein>
<feature type="transmembrane region" description="Helical" evidence="1">
    <location>
        <begin position="67"/>
        <end position="89"/>
    </location>
</feature>
<dbReference type="EMBL" id="QZKI01000016">
    <property type="protein sequence ID" value="RJP74363.1"/>
    <property type="molecule type" value="Genomic_DNA"/>
</dbReference>
<proteinExistence type="predicted"/>
<comment type="caution">
    <text evidence="2">The sequence shown here is derived from an EMBL/GenBank/DDBJ whole genome shotgun (WGS) entry which is preliminary data.</text>
</comment>
<gene>
    <name evidence="2" type="ORF">C4532_02825</name>
</gene>
<dbReference type="Pfam" id="PF25937">
    <property type="entry name" value="DUF7980"/>
    <property type="match status" value="1"/>
</dbReference>
<dbReference type="InterPro" id="IPR058286">
    <property type="entry name" value="DUF7980"/>
</dbReference>
<keyword evidence="1" id="KW-0472">Membrane</keyword>
<dbReference type="Proteomes" id="UP000285961">
    <property type="component" value="Unassembled WGS sequence"/>
</dbReference>